<dbReference type="InterPro" id="IPR052051">
    <property type="entry name" value="TCR_complex_component"/>
</dbReference>
<keyword evidence="11" id="KW-1185">Reference proteome</keyword>
<dbReference type="Proteomes" id="UP000694397">
    <property type="component" value="Chromosome 13"/>
</dbReference>
<evidence type="ECO:0008006" key="12">
    <source>
        <dbReference type="Google" id="ProtNLM"/>
    </source>
</evidence>
<organism evidence="10 11">
    <name type="scientific">Scleropages formosus</name>
    <name type="common">Asian bonytongue</name>
    <name type="synonym">Osteoglossum formosum</name>
    <dbReference type="NCBI Taxonomy" id="113540"/>
    <lineage>
        <taxon>Eukaryota</taxon>
        <taxon>Metazoa</taxon>
        <taxon>Chordata</taxon>
        <taxon>Craniata</taxon>
        <taxon>Vertebrata</taxon>
        <taxon>Euteleostomi</taxon>
        <taxon>Actinopterygii</taxon>
        <taxon>Neopterygii</taxon>
        <taxon>Teleostei</taxon>
        <taxon>Osteoglossocephala</taxon>
        <taxon>Osteoglossomorpha</taxon>
        <taxon>Osteoglossiformes</taxon>
        <taxon>Osteoglossidae</taxon>
        <taxon>Scleropages</taxon>
    </lineage>
</organism>
<keyword evidence="6" id="KW-1015">Disulfide bond</keyword>
<dbReference type="InterPro" id="IPR013783">
    <property type="entry name" value="Ig-like_fold"/>
</dbReference>
<dbReference type="SMART" id="SM00409">
    <property type="entry name" value="IG"/>
    <property type="match status" value="2"/>
</dbReference>
<evidence type="ECO:0000259" key="8">
    <source>
        <dbReference type="SMART" id="SM00406"/>
    </source>
</evidence>
<dbReference type="PANTHER" id="PTHR19433:SF127">
    <property type="entry name" value="NITR9"/>
    <property type="match status" value="1"/>
</dbReference>
<feature type="domain" description="Immunoglobulin V-set" evidence="8">
    <location>
        <begin position="45"/>
        <end position="122"/>
    </location>
</feature>
<dbReference type="Pfam" id="PF07686">
    <property type="entry name" value="V-set"/>
    <property type="match status" value="2"/>
</dbReference>
<evidence type="ECO:0000256" key="7">
    <source>
        <dbReference type="ARBA" id="ARBA00023180"/>
    </source>
</evidence>
<dbReference type="InterPro" id="IPR013106">
    <property type="entry name" value="Ig_V-set"/>
</dbReference>
<dbReference type="GO" id="GO:0009617">
    <property type="term" value="P:response to bacterium"/>
    <property type="evidence" value="ECO:0007669"/>
    <property type="project" value="TreeGrafter"/>
</dbReference>
<dbReference type="CDD" id="cd00099">
    <property type="entry name" value="IgV"/>
    <property type="match status" value="1"/>
</dbReference>
<accession>A0A8C9UYF2</accession>
<reference evidence="10 11" key="1">
    <citation type="submission" date="2019-04" db="EMBL/GenBank/DDBJ databases">
        <authorList>
            <consortium name="Wellcome Sanger Institute Data Sharing"/>
        </authorList>
    </citation>
    <scope>NUCLEOTIDE SEQUENCE [LARGE SCALE GENOMIC DNA]</scope>
</reference>
<evidence type="ECO:0000256" key="6">
    <source>
        <dbReference type="ARBA" id="ARBA00023157"/>
    </source>
</evidence>
<dbReference type="Gene3D" id="2.60.40.10">
    <property type="entry name" value="Immunoglobulins"/>
    <property type="match status" value="2"/>
</dbReference>
<feature type="domain" description="Immunoglobulin" evidence="9">
    <location>
        <begin position="155"/>
        <end position="259"/>
    </location>
</feature>
<evidence type="ECO:0000259" key="9">
    <source>
        <dbReference type="SMART" id="SM00409"/>
    </source>
</evidence>
<evidence type="ECO:0000256" key="3">
    <source>
        <dbReference type="ARBA" id="ARBA00022729"/>
    </source>
</evidence>
<evidence type="ECO:0000256" key="5">
    <source>
        <dbReference type="ARBA" id="ARBA00023136"/>
    </source>
</evidence>
<keyword evidence="7" id="KW-0325">Glycoprotein</keyword>
<evidence type="ECO:0000256" key="2">
    <source>
        <dbReference type="ARBA" id="ARBA00022475"/>
    </source>
</evidence>
<reference evidence="10" key="2">
    <citation type="submission" date="2025-08" db="UniProtKB">
        <authorList>
            <consortium name="Ensembl"/>
        </authorList>
    </citation>
    <scope>IDENTIFICATION</scope>
</reference>
<evidence type="ECO:0000313" key="10">
    <source>
        <dbReference type="Ensembl" id="ENSSFOP00015003278.2"/>
    </source>
</evidence>
<reference evidence="10" key="3">
    <citation type="submission" date="2025-09" db="UniProtKB">
        <authorList>
            <consortium name="Ensembl"/>
        </authorList>
    </citation>
    <scope>IDENTIFICATION</scope>
</reference>
<evidence type="ECO:0000256" key="4">
    <source>
        <dbReference type="ARBA" id="ARBA00022859"/>
    </source>
</evidence>
<feature type="domain" description="Immunoglobulin V-set" evidence="8">
    <location>
        <begin position="165"/>
        <end position="242"/>
    </location>
</feature>
<name>A0A8C9UYF2_SCLFO</name>
<dbReference type="SUPFAM" id="SSF48726">
    <property type="entry name" value="Immunoglobulin"/>
    <property type="match status" value="2"/>
</dbReference>
<evidence type="ECO:0000313" key="11">
    <source>
        <dbReference type="Proteomes" id="UP000694397"/>
    </source>
</evidence>
<dbReference type="GO" id="GO:0002376">
    <property type="term" value="P:immune system process"/>
    <property type="evidence" value="ECO:0007669"/>
    <property type="project" value="UniProtKB-KW"/>
</dbReference>
<dbReference type="AlphaFoldDB" id="A0A8C9UYF2"/>
<proteinExistence type="predicted"/>
<sequence>KHYYWEQSTQPRFFPYVQNNRTISLTWSDEIYQPSSFLAVHLGDTATLECFFSKDERYISWFKQTAAEKPHIIAFTEKYLEPVFYNEFNTSKRFKIQRRDRSNHLMISKTEHSDSAVYYCGRMKDFIMLFGTGTFLSVKGSENQRSSSKTVVQQPVSDPVRPGDSVTLQCTVDSETCAGEHSVYWFRHGSGESLPGLIYTHGNRSDECEKSPEAGSHTHGCVYSLPKRNLRRSDAGIYYCAVVMCGDILFGNGTQLDIEGKSKLLLKLCFVQRLDSYSVQIQRRTFSFCPRSIKPELLTHFAYFLNKNNSFSAGKRCWGRTYKITATSKLIAHPKLNKVHHPP</sequence>
<dbReference type="SMART" id="SM00406">
    <property type="entry name" value="IGv"/>
    <property type="match status" value="2"/>
</dbReference>
<dbReference type="InterPro" id="IPR003599">
    <property type="entry name" value="Ig_sub"/>
</dbReference>
<evidence type="ECO:0000256" key="1">
    <source>
        <dbReference type="ARBA" id="ARBA00004236"/>
    </source>
</evidence>
<dbReference type="GO" id="GO:0005886">
    <property type="term" value="C:plasma membrane"/>
    <property type="evidence" value="ECO:0007669"/>
    <property type="project" value="UniProtKB-SubCell"/>
</dbReference>
<feature type="domain" description="Immunoglobulin" evidence="9">
    <location>
        <begin position="35"/>
        <end position="139"/>
    </location>
</feature>
<dbReference type="PANTHER" id="PTHR19433">
    <property type="entry name" value="T-CELL RECEPTOR ALPHA CHAIN V REGION-RELATED"/>
    <property type="match status" value="1"/>
</dbReference>
<protein>
    <recommendedName>
        <fullName evidence="12">Ig-like domain-containing protein</fullName>
    </recommendedName>
</protein>
<comment type="subcellular location">
    <subcellularLocation>
        <location evidence="1">Cell membrane</location>
    </subcellularLocation>
</comment>
<dbReference type="OrthoDB" id="6370831at2759"/>
<dbReference type="InterPro" id="IPR036179">
    <property type="entry name" value="Ig-like_dom_sf"/>
</dbReference>
<keyword evidence="5" id="KW-0472">Membrane</keyword>
<keyword evidence="2" id="KW-1003">Cell membrane</keyword>
<dbReference type="Ensembl" id="ENSSFOT00015003330.2">
    <property type="protein sequence ID" value="ENSSFOP00015003278.2"/>
    <property type="gene ID" value="ENSSFOG00015002040.2"/>
</dbReference>
<keyword evidence="3" id="KW-0732">Signal</keyword>
<dbReference type="GeneTree" id="ENSGT01030000234530"/>
<keyword evidence="4" id="KW-0391">Immunity</keyword>